<evidence type="ECO:0000256" key="1">
    <source>
        <dbReference type="ARBA" id="ARBA00022801"/>
    </source>
</evidence>
<name>A0A9D1IY38_9FIRM</name>
<dbReference type="SUPFAM" id="SSF56317">
    <property type="entry name" value="Carbon-nitrogen hydrolase"/>
    <property type="match status" value="1"/>
</dbReference>
<keyword evidence="1 3" id="KW-0378">Hydrolase</keyword>
<dbReference type="InterPro" id="IPR050345">
    <property type="entry name" value="Aliph_Amidase/BUP"/>
</dbReference>
<comment type="caution">
    <text evidence="3">The sequence shown here is derived from an EMBL/GenBank/DDBJ whole genome shotgun (WGS) entry which is preliminary data.</text>
</comment>
<dbReference type="GO" id="GO:0016811">
    <property type="term" value="F:hydrolase activity, acting on carbon-nitrogen (but not peptide) bonds, in linear amides"/>
    <property type="evidence" value="ECO:0007669"/>
    <property type="project" value="TreeGrafter"/>
</dbReference>
<dbReference type="InterPro" id="IPR036526">
    <property type="entry name" value="C-N_Hydrolase_sf"/>
</dbReference>
<gene>
    <name evidence="3" type="ORF">IAA53_10505</name>
</gene>
<dbReference type="Proteomes" id="UP000824239">
    <property type="component" value="Unassembled WGS sequence"/>
</dbReference>
<dbReference type="CDD" id="cd07197">
    <property type="entry name" value="nitrilase"/>
    <property type="match status" value="1"/>
</dbReference>
<evidence type="ECO:0000259" key="2">
    <source>
        <dbReference type="PROSITE" id="PS50263"/>
    </source>
</evidence>
<feature type="domain" description="CN hydrolase" evidence="2">
    <location>
        <begin position="4"/>
        <end position="259"/>
    </location>
</feature>
<accession>A0A9D1IY38</accession>
<evidence type="ECO:0000313" key="4">
    <source>
        <dbReference type="Proteomes" id="UP000824239"/>
    </source>
</evidence>
<sequence length="297" mass="32969">MSTLKVALVQKRAVPNNKNRNLELAVQYIKEASGMGADLVLFPEMWSNGYAPPFDGAFDNPMDPAFEKERRAWLDSAVTMDSDYVAAIQGAAAKYKVGVCATFLSKTEDKFQNTAIIIDRGGNILLNYAKVHTCDFSLEKLLKHGDAFQVCDFEGVQLGVMICYDREFPESARVLMLKGAEIILVPNACDMNPPRINQLRTRAFENMVGVAMANYPGKGWGGSCAFSPIVFDENGNCLDQAIVMADDTLEDILIAAFDMDRIRAYRARETWGNAYRKPAAYGDLVSTEVKEPFIRSK</sequence>
<dbReference type="Gene3D" id="3.60.110.10">
    <property type="entry name" value="Carbon-nitrogen hydrolase"/>
    <property type="match status" value="1"/>
</dbReference>
<evidence type="ECO:0000313" key="3">
    <source>
        <dbReference type="EMBL" id="HIR51682.1"/>
    </source>
</evidence>
<reference evidence="3" key="1">
    <citation type="submission" date="2020-10" db="EMBL/GenBank/DDBJ databases">
        <authorList>
            <person name="Gilroy R."/>
        </authorList>
    </citation>
    <scope>NUCLEOTIDE SEQUENCE</scope>
    <source>
        <strain evidence="3">ChiBcec15-4380</strain>
    </source>
</reference>
<dbReference type="AlphaFoldDB" id="A0A9D1IY38"/>
<dbReference type="PROSITE" id="PS50263">
    <property type="entry name" value="CN_HYDROLASE"/>
    <property type="match status" value="1"/>
</dbReference>
<reference evidence="3" key="2">
    <citation type="journal article" date="2021" name="PeerJ">
        <title>Extensive microbial diversity within the chicken gut microbiome revealed by metagenomics and culture.</title>
        <authorList>
            <person name="Gilroy R."/>
            <person name="Ravi A."/>
            <person name="Getino M."/>
            <person name="Pursley I."/>
            <person name="Horton D.L."/>
            <person name="Alikhan N.F."/>
            <person name="Baker D."/>
            <person name="Gharbi K."/>
            <person name="Hall N."/>
            <person name="Watson M."/>
            <person name="Adriaenssens E.M."/>
            <person name="Foster-Nyarko E."/>
            <person name="Jarju S."/>
            <person name="Secka A."/>
            <person name="Antonio M."/>
            <person name="Oren A."/>
            <person name="Chaudhuri R.R."/>
            <person name="La Ragione R."/>
            <person name="Hildebrand F."/>
            <person name="Pallen M.J."/>
        </authorList>
    </citation>
    <scope>NUCLEOTIDE SEQUENCE</scope>
    <source>
        <strain evidence="3">ChiBcec15-4380</strain>
    </source>
</reference>
<proteinExistence type="predicted"/>
<protein>
    <submittedName>
        <fullName evidence="3">Carbon-nitrogen hydrolase family protein</fullName>
    </submittedName>
</protein>
<dbReference type="PANTHER" id="PTHR43674">
    <property type="entry name" value="NITRILASE C965.09-RELATED"/>
    <property type="match status" value="1"/>
</dbReference>
<organism evidence="3 4">
    <name type="scientific">Candidatus Avoscillospira avicola</name>
    <dbReference type="NCBI Taxonomy" id="2840706"/>
    <lineage>
        <taxon>Bacteria</taxon>
        <taxon>Bacillati</taxon>
        <taxon>Bacillota</taxon>
        <taxon>Clostridia</taxon>
        <taxon>Eubacteriales</taxon>
        <taxon>Oscillospiraceae</taxon>
        <taxon>Oscillospiraceae incertae sedis</taxon>
        <taxon>Candidatus Avoscillospira</taxon>
    </lineage>
</organism>
<dbReference type="EMBL" id="DVHE01000082">
    <property type="protein sequence ID" value="HIR51682.1"/>
    <property type="molecule type" value="Genomic_DNA"/>
</dbReference>
<dbReference type="InterPro" id="IPR003010">
    <property type="entry name" value="C-N_Hydrolase"/>
</dbReference>
<dbReference type="Pfam" id="PF00795">
    <property type="entry name" value="CN_hydrolase"/>
    <property type="match status" value="1"/>
</dbReference>
<dbReference type="PANTHER" id="PTHR43674:SF16">
    <property type="entry name" value="CARBON-NITROGEN FAMILY, PUTATIVE (AFU_ORTHOLOGUE AFUA_5G02350)-RELATED"/>
    <property type="match status" value="1"/>
</dbReference>